<gene>
    <name evidence="1" type="ORF">EPD60_12285</name>
</gene>
<sequence length="1376" mass="147604">MTLEQLYTQLSDARYFQNGQLTLPAAAIDGEGGPIATLIRTWVGSELVITNITGGLQKDAAAIHAPGKLALLGVPAQQVSGISFSVVDSKGTPVADGTPALFIDYVLPAGWGLEKSFPVLAGTDLLQLSFSDTHFLLSSSPRPAGDFPGLTPGLTFYSGTLHTRSLLLEVVGSLLGGSTTLAAWGPVRILEGSVADLSALKPGVAIATAAQHIKPADFLDLPVWLLAETDLGAQGKLETAVKLASEVTIGDKPPIGISVDISDPGKLLVFEADIAHVVTYELQSLAAFLNGVPIGEELKQYVTKLSTIMTVKAIRLYFATGALSTSPAKAFDAVAIDVVNASDWDLLPGYLDIDTFQASFMVNGITSSPKVFTLVRSTAMLFEQTKVAVSASFPNPSFDAQLYDGSTIPLSQLFKKFYPAASGFPQLVCNQLTLSGQPGSKNYGLQVGLTGDWNINAGIRTIRLDEATLALTYDGTKDPATNGSLLAVATFEGGDDGHEIASFMVNWDIRKSFVLQGSFPDINLTELAKSIAGAASLYLPDGFPTLDLKNTTVTLSITRGSTNQVSGTTYDFSITSTVQINGVDVGLVFELEKSPDGWGVVAGAWTTNWTWSPAQQWPDTFGTICKDINFQKTGIIISSIRNPSVQLANPPSRLPSTIGQGLTFFTTIGFEGELQHALSKFFPGSSGISLYAYLANPIANSQLVATIGQSAGTQKYAFEGFTMTISPATASFELKAGVSFTFTEIAGPNKGKEVTLGFVAGGALNLEGEFSLFFVFKADEKYVNDNQQRMLQQHVRQRQALAKLGNGPGSPAPPARSKGWVDPLGLEGLTIHNFWGEVGVMAAGELFFGFGGNIEVGTQNVVNLEMDLVGGVLDGEIPELNAFVFKMDETDKDKAIFLTDIIKEFTTLDLTKVPVLNSIGFRKFDMALVLDPAGWKNPATGTNYPLGFYASGDVLFYGFEAVFDVEIYFNTGIKAYGYIDKALSLAGGVVKLSDVTGSKGPYGLIDTSAILATDNKPVLTLSGSLTVLGFTQSLYAYVSNGGFVFETATSLLDVFKAQMACSVKWAGGDFNFHGSVGGAINLDFHTGDLKVSGVTVVPAINIHMHLDMSVTLDINPGFKFAVKGSFAWGSLTLTVDVELQIKSWSDLKQALIDLFVKYPEKLFRDLLNDVSKWVDAVKQKLFEAASDAARVLKDVYKVLAKDAVDLLRAVGYGMGEIIKALVDVWGMLLRDAEKLVSDIASFCSVNQAYGLLARPTRYTARPDMDLLQGLAFAPGAQHLLLHYYLNQPVLARLAASDADMRARLQRLLDDSVAGRLQQGYFVEELITLFAVAAQKSDAEEAEALEPLREALRPWRRHRYTEFLEAMNTGNQIVGTL</sequence>
<dbReference type="RefSeq" id="WP_131449770.1">
    <property type="nucleotide sequence ID" value="NZ_SJZI01000044.1"/>
</dbReference>
<evidence type="ECO:0000313" key="1">
    <source>
        <dbReference type="EMBL" id="TCJ13569.1"/>
    </source>
</evidence>
<dbReference type="EMBL" id="SJZI01000044">
    <property type="protein sequence ID" value="TCJ13569.1"/>
    <property type="molecule type" value="Genomic_DNA"/>
</dbReference>
<accession>A0A4R1B9I6</accession>
<name>A0A4R1B9I6_9BACT</name>
<organism evidence="1 2">
    <name type="scientific">Flaviaesturariibacter flavus</name>
    <dbReference type="NCBI Taxonomy" id="2502780"/>
    <lineage>
        <taxon>Bacteria</taxon>
        <taxon>Pseudomonadati</taxon>
        <taxon>Bacteroidota</taxon>
        <taxon>Chitinophagia</taxon>
        <taxon>Chitinophagales</taxon>
        <taxon>Chitinophagaceae</taxon>
        <taxon>Flaviaestuariibacter</taxon>
    </lineage>
</organism>
<protein>
    <submittedName>
        <fullName evidence="1">Uncharacterized protein</fullName>
    </submittedName>
</protein>
<proteinExistence type="predicted"/>
<reference evidence="1 2" key="1">
    <citation type="submission" date="2019-03" db="EMBL/GenBank/DDBJ databases">
        <authorList>
            <person name="Kim M.K.M."/>
        </authorList>
    </citation>
    <scope>NUCLEOTIDE SEQUENCE [LARGE SCALE GENOMIC DNA]</scope>
    <source>
        <strain evidence="1 2">17J68-12</strain>
    </source>
</reference>
<evidence type="ECO:0000313" key="2">
    <source>
        <dbReference type="Proteomes" id="UP000295334"/>
    </source>
</evidence>
<keyword evidence="2" id="KW-1185">Reference proteome</keyword>
<dbReference type="OrthoDB" id="907191at2"/>
<comment type="caution">
    <text evidence="1">The sequence shown here is derived from an EMBL/GenBank/DDBJ whole genome shotgun (WGS) entry which is preliminary data.</text>
</comment>
<dbReference type="Proteomes" id="UP000295334">
    <property type="component" value="Unassembled WGS sequence"/>
</dbReference>